<dbReference type="InterPro" id="IPR015421">
    <property type="entry name" value="PyrdxlP-dep_Trfase_major"/>
</dbReference>
<dbReference type="InterPro" id="IPR015424">
    <property type="entry name" value="PyrdxlP-dep_Trfase"/>
</dbReference>
<keyword evidence="4" id="KW-1185">Reference proteome</keyword>
<evidence type="ECO:0000259" key="2">
    <source>
        <dbReference type="Pfam" id="PF08241"/>
    </source>
</evidence>
<accession>A0ABS4QZU9</accession>
<evidence type="ECO:0000313" key="3">
    <source>
        <dbReference type="EMBL" id="MBP2236153.1"/>
    </source>
</evidence>
<name>A0ABS4QZU9_9HYPH</name>
<keyword evidence="3" id="KW-0238">DNA-binding</keyword>
<reference evidence="3 4" key="1">
    <citation type="submission" date="2021-03" db="EMBL/GenBank/DDBJ databases">
        <title>Genomic Encyclopedia of Type Strains, Phase IV (KMG-IV): sequencing the most valuable type-strain genomes for metagenomic binning, comparative biology and taxonomic classification.</title>
        <authorList>
            <person name="Goeker M."/>
        </authorList>
    </citation>
    <scope>NUCLEOTIDE SEQUENCE [LARGE SCALE GENOMIC DNA]</scope>
    <source>
        <strain evidence="3 4">DSM 13372</strain>
    </source>
</reference>
<feature type="domain" description="Aminotransferase class I/classII large" evidence="1">
    <location>
        <begin position="320"/>
        <end position="624"/>
    </location>
</feature>
<dbReference type="Pfam" id="PF08241">
    <property type="entry name" value="Methyltransf_11"/>
    <property type="match status" value="1"/>
</dbReference>
<feature type="domain" description="Methyltransferase type 11" evidence="2">
    <location>
        <begin position="51"/>
        <end position="141"/>
    </location>
</feature>
<dbReference type="SUPFAM" id="SSF53383">
    <property type="entry name" value="PLP-dependent transferases"/>
    <property type="match status" value="1"/>
</dbReference>
<dbReference type="RefSeq" id="WP_209602344.1">
    <property type="nucleotide sequence ID" value="NZ_JAGILA010000003.1"/>
</dbReference>
<dbReference type="GO" id="GO:0003677">
    <property type="term" value="F:DNA binding"/>
    <property type="evidence" value="ECO:0007669"/>
    <property type="project" value="UniProtKB-KW"/>
</dbReference>
<dbReference type="InterPro" id="IPR004839">
    <property type="entry name" value="Aminotransferase_I/II_large"/>
</dbReference>
<dbReference type="PANTHER" id="PTHR46577">
    <property type="entry name" value="HTH-TYPE TRANSCRIPTIONAL REGULATORY PROTEIN GABR"/>
    <property type="match status" value="1"/>
</dbReference>
<dbReference type="InterPro" id="IPR029063">
    <property type="entry name" value="SAM-dependent_MTases_sf"/>
</dbReference>
<dbReference type="CDD" id="cd02440">
    <property type="entry name" value="AdoMet_MTases"/>
    <property type="match status" value="1"/>
</dbReference>
<dbReference type="Proteomes" id="UP000730739">
    <property type="component" value="Unassembled WGS sequence"/>
</dbReference>
<dbReference type="Pfam" id="PF00155">
    <property type="entry name" value="Aminotran_1_2"/>
    <property type="match status" value="1"/>
</dbReference>
<dbReference type="Gene3D" id="3.40.50.150">
    <property type="entry name" value="Vaccinia Virus protein VP39"/>
    <property type="match status" value="1"/>
</dbReference>
<protein>
    <submittedName>
        <fullName evidence="3">DNA-binding transcriptional MocR family regulator/ubiquinone/menaquinone biosynthesis C-methylase UbiE</fullName>
    </submittedName>
</protein>
<dbReference type="CDD" id="cd00609">
    <property type="entry name" value="AAT_like"/>
    <property type="match status" value="1"/>
</dbReference>
<dbReference type="SUPFAM" id="SSF53335">
    <property type="entry name" value="S-adenosyl-L-methionine-dependent methyltransferases"/>
    <property type="match status" value="1"/>
</dbReference>
<dbReference type="Gene3D" id="3.40.640.10">
    <property type="entry name" value="Type I PLP-dependent aspartate aminotransferase-like (Major domain)"/>
    <property type="match status" value="1"/>
</dbReference>
<dbReference type="PANTHER" id="PTHR46577:SF1">
    <property type="entry name" value="HTH-TYPE TRANSCRIPTIONAL REGULATORY PROTEIN GABR"/>
    <property type="match status" value="1"/>
</dbReference>
<evidence type="ECO:0000259" key="1">
    <source>
        <dbReference type="Pfam" id="PF00155"/>
    </source>
</evidence>
<dbReference type="InterPro" id="IPR013216">
    <property type="entry name" value="Methyltransf_11"/>
</dbReference>
<gene>
    <name evidence="3" type="ORF">J2Z31_002667</name>
</gene>
<sequence length="641" mass="70446">MAVQSTTAAVKWGDFTPNATEYGQRPPYSPVVLQILAQLVTKSFGSVRLAELGAGTGNLLRSFGNLDVHGFAVEPNAAMKAVAHDLAPNESRFDWVTGTAEDSGLADACANWVLLGNAYQFVDPPRMFREAHRILEQDAFLTIIWNVRDFERDTLQQNIEQMVKREVGALKRTGSSVEEIMEAMDTGELFTHHCYVEARHEQRFSPERFLDTWKAGHDVPSQVSEEKWQEIIEKTARMIPREELVCTFWRTRAWTLRRAQRLRFSVSSSERTQVLQQPIDLSRAIPPVLPELRYGLMRVAANLSVDVHLADRLRRNRPGGSLEDREAAAGWMMRRLAVRPSTDRVIVANGTQSILGLLLLHCVGSNGILLSEALTYPVLVPLARRHGLAVLPVEIDDCGLVPDALDRACQIPGVKALFCNPTVHNPTTSVLPLDRRQAIVGIARQHGIVIIEDDVLGSLHGPHPPPLAAIGPDVVWYIQSLSKCIALGLKIAFLVGPDARQTAALVDPVSNHSFWFPSGIAAEMATGLITSGRAEAIREEIETYARSRLEVAHGILKGVAIRSAPGGLHIWIPLGPGRLAAEVSSAARQVGAIVRGSDMFTVPSARDSHGIHQALRVAITTPENEHEFAVGLEQLRPLLVQ</sequence>
<proteinExistence type="predicted"/>
<organism evidence="3 4">
    <name type="scientific">Sinorhizobium kostiense</name>
    <dbReference type="NCBI Taxonomy" id="76747"/>
    <lineage>
        <taxon>Bacteria</taxon>
        <taxon>Pseudomonadati</taxon>
        <taxon>Pseudomonadota</taxon>
        <taxon>Alphaproteobacteria</taxon>
        <taxon>Hyphomicrobiales</taxon>
        <taxon>Rhizobiaceae</taxon>
        <taxon>Sinorhizobium/Ensifer group</taxon>
        <taxon>Sinorhizobium</taxon>
    </lineage>
</organism>
<comment type="caution">
    <text evidence="3">The sequence shown here is derived from an EMBL/GenBank/DDBJ whole genome shotgun (WGS) entry which is preliminary data.</text>
</comment>
<dbReference type="EMBL" id="JAGILA010000003">
    <property type="protein sequence ID" value="MBP2236153.1"/>
    <property type="molecule type" value="Genomic_DNA"/>
</dbReference>
<evidence type="ECO:0000313" key="4">
    <source>
        <dbReference type="Proteomes" id="UP000730739"/>
    </source>
</evidence>
<dbReference type="InterPro" id="IPR051446">
    <property type="entry name" value="HTH_trans_reg/aminotransferase"/>
</dbReference>